<reference evidence="2" key="1">
    <citation type="submission" date="2020-05" db="EMBL/GenBank/DDBJ databases">
        <title>Phylogenomic resolution of chytrid fungi.</title>
        <authorList>
            <person name="Stajich J.E."/>
            <person name="Amses K."/>
            <person name="Simmons R."/>
            <person name="Seto K."/>
            <person name="Myers J."/>
            <person name="Bonds A."/>
            <person name="Quandt C.A."/>
            <person name="Barry K."/>
            <person name="Liu P."/>
            <person name="Grigoriev I."/>
            <person name="Longcore J.E."/>
            <person name="James T.Y."/>
        </authorList>
    </citation>
    <scope>NUCLEOTIDE SEQUENCE</scope>
    <source>
        <strain evidence="2">JEL0513</strain>
    </source>
</reference>
<evidence type="ECO:0000313" key="2">
    <source>
        <dbReference type="EMBL" id="KAJ3088701.1"/>
    </source>
</evidence>
<accession>A0AAD5X801</accession>
<name>A0AAD5X801_9FUNG</name>
<gene>
    <name evidence="2" type="ORF">HK100_007971</name>
</gene>
<feature type="non-terminal residue" evidence="2">
    <location>
        <position position="60"/>
    </location>
</feature>
<evidence type="ECO:0000256" key="1">
    <source>
        <dbReference type="SAM" id="MobiDB-lite"/>
    </source>
</evidence>
<evidence type="ECO:0000313" key="3">
    <source>
        <dbReference type="Proteomes" id="UP001211907"/>
    </source>
</evidence>
<dbReference type="AlphaFoldDB" id="A0AAD5X801"/>
<keyword evidence="3" id="KW-1185">Reference proteome</keyword>
<organism evidence="2 3">
    <name type="scientific">Physocladia obscura</name>
    <dbReference type="NCBI Taxonomy" id="109957"/>
    <lineage>
        <taxon>Eukaryota</taxon>
        <taxon>Fungi</taxon>
        <taxon>Fungi incertae sedis</taxon>
        <taxon>Chytridiomycota</taxon>
        <taxon>Chytridiomycota incertae sedis</taxon>
        <taxon>Chytridiomycetes</taxon>
        <taxon>Chytridiales</taxon>
        <taxon>Chytriomycetaceae</taxon>
        <taxon>Physocladia</taxon>
    </lineage>
</organism>
<proteinExistence type="predicted"/>
<comment type="caution">
    <text evidence="2">The sequence shown here is derived from an EMBL/GenBank/DDBJ whole genome shotgun (WGS) entry which is preliminary data.</text>
</comment>
<sequence length="60" mass="6449">MSQSTNGNNAGTTVQQQQQSSPAVAVSAGSSGSIARSYAHVNAEKQRDYWDYDNLNITWG</sequence>
<feature type="region of interest" description="Disordered" evidence="1">
    <location>
        <begin position="1"/>
        <end position="29"/>
    </location>
</feature>
<dbReference type="EMBL" id="JADGJH010003805">
    <property type="protein sequence ID" value="KAJ3088701.1"/>
    <property type="molecule type" value="Genomic_DNA"/>
</dbReference>
<protein>
    <submittedName>
        <fullName evidence="2">Uncharacterized protein</fullName>
    </submittedName>
</protein>
<dbReference type="Proteomes" id="UP001211907">
    <property type="component" value="Unassembled WGS sequence"/>
</dbReference>